<dbReference type="Proteomes" id="UP000036850">
    <property type="component" value="Unassembled WGS sequence"/>
</dbReference>
<sequence length="177" mass="20697">MQELFSKKYTLIHSLIKPLRGEWGPGLSAEHSFQKEFPTKCYLGRLSLCIYEMLDMYQQFYSSDETRERLRDEFLGLFDSSNDHWHGMCSTSLLMGDKKLEDCEYGLQPNSAICWAETFPDEVKLYSIDPEQEFHIDMLKLMVKRCMWDVLFPGETLPGYKEPTSGDLSLLDYSIMK</sequence>
<gene>
    <name evidence="1" type="ORF">AC626_23130</name>
</gene>
<protein>
    <submittedName>
        <fullName evidence="1">Uncharacterized protein</fullName>
    </submittedName>
</protein>
<reference evidence="2" key="1">
    <citation type="submission" date="2015-07" db="EMBL/GenBank/DDBJ databases">
        <title>Draft genome sequence of a Pseudoalteromonas rubra strain, OCN096, isolated from Kaneohe Bay, Oahu, Hawaii.</title>
        <authorList>
            <person name="Beurmann S."/>
            <person name="Ushijima B."/>
            <person name="Belcaid M."/>
            <person name="Callahan S.M."/>
            <person name="Aeby G.S."/>
        </authorList>
    </citation>
    <scope>NUCLEOTIDE SEQUENCE [LARGE SCALE GENOMIC DNA]</scope>
    <source>
        <strain evidence="2">OCN096</strain>
    </source>
</reference>
<organism evidence="1 2">
    <name type="scientific">Pseudoalteromonas rubra</name>
    <dbReference type="NCBI Taxonomy" id="43658"/>
    <lineage>
        <taxon>Bacteria</taxon>
        <taxon>Pseudomonadati</taxon>
        <taxon>Pseudomonadota</taxon>
        <taxon>Gammaproteobacteria</taxon>
        <taxon>Alteromonadales</taxon>
        <taxon>Pseudoalteromonadaceae</taxon>
        <taxon>Pseudoalteromonas</taxon>
    </lineage>
</organism>
<dbReference type="OrthoDB" id="6294152at2"/>
<evidence type="ECO:0000313" key="1">
    <source>
        <dbReference type="EMBL" id="KNC65433.1"/>
    </source>
</evidence>
<comment type="caution">
    <text evidence="1">The sequence shown here is derived from an EMBL/GenBank/DDBJ whole genome shotgun (WGS) entry which is preliminary data.</text>
</comment>
<name>A0A0L0ENF5_9GAMM</name>
<dbReference type="AlphaFoldDB" id="A0A0L0ENF5"/>
<dbReference type="EMBL" id="LFZX01000289">
    <property type="protein sequence ID" value="KNC65433.1"/>
    <property type="molecule type" value="Genomic_DNA"/>
</dbReference>
<proteinExistence type="predicted"/>
<dbReference type="PATRIC" id="fig|43658.6.peg.4079"/>
<accession>A0A0L0ENF5</accession>
<evidence type="ECO:0000313" key="2">
    <source>
        <dbReference type="Proteomes" id="UP000036850"/>
    </source>
</evidence>